<evidence type="ECO:0000313" key="2">
    <source>
        <dbReference type="Proteomes" id="UP001501444"/>
    </source>
</evidence>
<sequence>MLAVVDRIGPGDLTAPTPCGGWDVAGLREHLLEWGPPLEGAARKESVAPGATGVPLREQVERLAEAWGKPDAWAGTTRMGTVELPADLVGGMVLGEFVLHGWDLARALGAPVTWSDEILRQLYAEIARSADQGRAMGVYGAEVPVPQDAPLLARCLGLSGRDPDWTPPAAP</sequence>
<dbReference type="InterPro" id="IPR034660">
    <property type="entry name" value="DinB/YfiT-like"/>
</dbReference>
<organism evidence="1 2">
    <name type="scientific">Dactylosporangium salmoneum</name>
    <dbReference type="NCBI Taxonomy" id="53361"/>
    <lineage>
        <taxon>Bacteria</taxon>
        <taxon>Bacillati</taxon>
        <taxon>Actinomycetota</taxon>
        <taxon>Actinomycetes</taxon>
        <taxon>Micromonosporales</taxon>
        <taxon>Micromonosporaceae</taxon>
        <taxon>Dactylosporangium</taxon>
    </lineage>
</organism>
<dbReference type="NCBIfam" id="TIGR03086">
    <property type="entry name" value="TIGR03086 family metal-binding protein"/>
    <property type="match status" value="1"/>
</dbReference>
<reference evidence="2" key="1">
    <citation type="journal article" date="2019" name="Int. J. Syst. Evol. Microbiol.">
        <title>The Global Catalogue of Microorganisms (GCM) 10K type strain sequencing project: providing services to taxonomists for standard genome sequencing and annotation.</title>
        <authorList>
            <consortium name="The Broad Institute Genomics Platform"/>
            <consortium name="The Broad Institute Genome Sequencing Center for Infectious Disease"/>
            <person name="Wu L."/>
            <person name="Ma J."/>
        </authorList>
    </citation>
    <scope>NUCLEOTIDE SEQUENCE [LARGE SCALE GENOMIC DNA]</scope>
    <source>
        <strain evidence="2">JCM 3272</strain>
    </source>
</reference>
<dbReference type="NCBIfam" id="TIGR03083">
    <property type="entry name" value="maleylpyruvate isomerase family mycothiol-dependent enzyme"/>
    <property type="match status" value="1"/>
</dbReference>
<dbReference type="EMBL" id="BAAARV010000142">
    <property type="protein sequence ID" value="GAA2395695.1"/>
    <property type="molecule type" value="Genomic_DNA"/>
</dbReference>
<comment type="caution">
    <text evidence="1">The sequence shown here is derived from an EMBL/GenBank/DDBJ whole genome shotgun (WGS) entry which is preliminary data.</text>
</comment>
<protein>
    <submittedName>
        <fullName evidence="1">TIGR03086 family metal-binding protein</fullName>
    </submittedName>
</protein>
<dbReference type="SUPFAM" id="SSF109854">
    <property type="entry name" value="DinB/YfiT-like putative metalloenzymes"/>
    <property type="match status" value="1"/>
</dbReference>
<name>A0ABP5V780_9ACTN</name>
<gene>
    <name evidence="1" type="ORF">GCM10010170_110820</name>
</gene>
<keyword evidence="2" id="KW-1185">Reference proteome</keyword>
<dbReference type="InterPro" id="IPR017520">
    <property type="entry name" value="CHP03086"/>
</dbReference>
<dbReference type="Proteomes" id="UP001501444">
    <property type="component" value="Unassembled WGS sequence"/>
</dbReference>
<dbReference type="InterPro" id="IPR017517">
    <property type="entry name" value="Maleyloyr_isom"/>
</dbReference>
<accession>A0ABP5V780</accession>
<proteinExistence type="predicted"/>
<evidence type="ECO:0000313" key="1">
    <source>
        <dbReference type="EMBL" id="GAA2395695.1"/>
    </source>
</evidence>